<dbReference type="OMA" id="FITIEFP"/>
<dbReference type="PANTHER" id="PTHR12936">
    <property type="entry name" value="ANAPHASE-PROMOTING COMPLEX 10"/>
    <property type="match status" value="1"/>
</dbReference>
<dbReference type="SMART" id="SM01337">
    <property type="entry name" value="APC10"/>
    <property type="match status" value="1"/>
</dbReference>
<keyword evidence="3 6" id="KW-0498">Mitosis</keyword>
<evidence type="ECO:0000256" key="1">
    <source>
        <dbReference type="ARBA" id="ARBA00006762"/>
    </source>
</evidence>
<dbReference type="eggNOG" id="KOG3437">
    <property type="taxonomic scope" value="Eukaryota"/>
</dbReference>
<dbReference type="InterPro" id="IPR016901">
    <property type="entry name" value="APC10/Doc1"/>
</dbReference>
<evidence type="ECO:0000259" key="7">
    <source>
        <dbReference type="PROSITE" id="PS51284"/>
    </source>
</evidence>
<gene>
    <name evidence="8" type="ORF">AMSG_04950</name>
</gene>
<accession>A0A0L0D8D5</accession>
<comment type="function">
    <text evidence="6">Component of the anaphase promoting complex/cyclosome (APC/C), a cell cycle-regulated E3 ubiquitin-protein ligase complex that controls progression through mitosis and the G1 phase of the cell cycle.</text>
</comment>
<name>A0A0L0D8D5_THETB</name>
<dbReference type="PIRSF" id="PIRSF028841">
    <property type="entry name" value="APC10_sub"/>
    <property type="match status" value="1"/>
</dbReference>
<comment type="similarity">
    <text evidence="1 6">Belongs to the APC10 family.</text>
</comment>
<dbReference type="GO" id="GO:0031145">
    <property type="term" value="P:anaphase-promoting complex-dependent catabolic process"/>
    <property type="evidence" value="ECO:0007669"/>
    <property type="project" value="InterPro"/>
</dbReference>
<dbReference type="GO" id="GO:0005680">
    <property type="term" value="C:anaphase-promoting complex"/>
    <property type="evidence" value="ECO:0007669"/>
    <property type="project" value="InterPro"/>
</dbReference>
<dbReference type="AlphaFoldDB" id="A0A0L0D8D5"/>
<keyword evidence="4 6" id="KW-0833">Ubl conjugation pathway</keyword>
<feature type="domain" description="DOC" evidence="7">
    <location>
        <begin position="1"/>
        <end position="210"/>
    </location>
</feature>
<dbReference type="PROSITE" id="PS51284">
    <property type="entry name" value="DOC"/>
    <property type="match status" value="1"/>
</dbReference>
<organism evidence="8 9">
    <name type="scientific">Thecamonas trahens ATCC 50062</name>
    <dbReference type="NCBI Taxonomy" id="461836"/>
    <lineage>
        <taxon>Eukaryota</taxon>
        <taxon>Apusozoa</taxon>
        <taxon>Apusomonadida</taxon>
        <taxon>Apusomonadidae</taxon>
        <taxon>Thecamonas</taxon>
    </lineage>
</organism>
<dbReference type="Pfam" id="PF03256">
    <property type="entry name" value="ANAPC10"/>
    <property type="match status" value="1"/>
</dbReference>
<proteinExistence type="inferred from homology"/>
<evidence type="ECO:0000256" key="6">
    <source>
        <dbReference type="PIRNR" id="PIRNR028841"/>
    </source>
</evidence>
<keyword evidence="5 6" id="KW-0131">Cell cycle</keyword>
<dbReference type="GO" id="GO:0070979">
    <property type="term" value="P:protein K11-linked ubiquitination"/>
    <property type="evidence" value="ECO:0007669"/>
    <property type="project" value="TreeGrafter"/>
</dbReference>
<dbReference type="PANTHER" id="PTHR12936:SF0">
    <property type="entry name" value="ANAPHASE-PROMOTING COMPLEX SUBUNIT 10"/>
    <property type="match status" value="1"/>
</dbReference>
<evidence type="ECO:0000313" key="9">
    <source>
        <dbReference type="Proteomes" id="UP000054408"/>
    </source>
</evidence>
<reference evidence="8 9" key="1">
    <citation type="submission" date="2010-05" db="EMBL/GenBank/DDBJ databases">
        <title>The Genome Sequence of Thecamonas trahens ATCC 50062.</title>
        <authorList>
            <consortium name="The Broad Institute Genome Sequencing Platform"/>
            <person name="Russ C."/>
            <person name="Cuomo C."/>
            <person name="Shea T."/>
            <person name="Young S.K."/>
            <person name="Zeng Q."/>
            <person name="Koehrsen M."/>
            <person name="Haas B."/>
            <person name="Borodovsky M."/>
            <person name="Guigo R."/>
            <person name="Alvarado L."/>
            <person name="Berlin A."/>
            <person name="Bochicchio J."/>
            <person name="Borenstein D."/>
            <person name="Chapman S."/>
            <person name="Chen Z."/>
            <person name="Freedman E."/>
            <person name="Gellesch M."/>
            <person name="Goldberg J."/>
            <person name="Griggs A."/>
            <person name="Gujja S."/>
            <person name="Heilman E."/>
            <person name="Heiman D."/>
            <person name="Hepburn T."/>
            <person name="Howarth C."/>
            <person name="Jen D."/>
            <person name="Larson L."/>
            <person name="Mehta T."/>
            <person name="Park D."/>
            <person name="Pearson M."/>
            <person name="Roberts A."/>
            <person name="Saif S."/>
            <person name="Shenoy N."/>
            <person name="Sisk P."/>
            <person name="Stolte C."/>
            <person name="Sykes S."/>
            <person name="Thomson T."/>
            <person name="Walk T."/>
            <person name="White J."/>
            <person name="Yandava C."/>
            <person name="Burger G."/>
            <person name="Gray M.W."/>
            <person name="Holland P.W.H."/>
            <person name="King N."/>
            <person name="Lang F.B.F."/>
            <person name="Roger A.J."/>
            <person name="Ruiz-Trillo I."/>
            <person name="Lander E."/>
            <person name="Nusbaum C."/>
        </authorList>
    </citation>
    <scope>NUCLEOTIDE SEQUENCE [LARGE SCALE GENOMIC DNA]</scope>
    <source>
        <strain evidence="8 9">ATCC 50062</strain>
    </source>
</reference>
<dbReference type="InterPro" id="IPR008979">
    <property type="entry name" value="Galactose-bd-like_sf"/>
</dbReference>
<sequence length="211" mass="23466">MAVDLQTALDMGMSEAQLAEVRELGEEAAWSLSTAKTGFPVDHLRDGSTETYWQSDGPQPHLVNIQFPKKMAITHLALHVDYRHDESYTPRTLSLRIGTNYHDLVELEVVELDQPAGWVVIPLRTAAAAARAARRAEALENGEEPDDDDAADLDAVVRTNFLQVAVVSNHQNGRDTHIRQMRVFGPKRSVALPGHIPHFGTVEMQQFAILR</sequence>
<keyword evidence="9" id="KW-1185">Reference proteome</keyword>
<evidence type="ECO:0000313" key="8">
    <source>
        <dbReference type="EMBL" id="KNC48505.1"/>
    </source>
</evidence>
<dbReference type="InterPro" id="IPR004939">
    <property type="entry name" value="APC_su10/DOC_dom"/>
</dbReference>
<evidence type="ECO:0000256" key="2">
    <source>
        <dbReference type="ARBA" id="ARBA00022618"/>
    </source>
</evidence>
<evidence type="ECO:0000256" key="3">
    <source>
        <dbReference type="ARBA" id="ARBA00022776"/>
    </source>
</evidence>
<dbReference type="OrthoDB" id="24948at2759"/>
<dbReference type="CDD" id="cd08366">
    <property type="entry name" value="APC10"/>
    <property type="match status" value="1"/>
</dbReference>
<dbReference type="Proteomes" id="UP000054408">
    <property type="component" value="Unassembled WGS sequence"/>
</dbReference>
<dbReference type="SUPFAM" id="SSF49785">
    <property type="entry name" value="Galactose-binding domain-like"/>
    <property type="match status" value="1"/>
</dbReference>
<keyword evidence="2 6" id="KW-0132">Cell division</keyword>
<dbReference type="STRING" id="461836.A0A0L0D8D5"/>
<dbReference type="GeneID" id="25564463"/>
<dbReference type="RefSeq" id="XP_013758615.1">
    <property type="nucleotide sequence ID" value="XM_013903161.1"/>
</dbReference>
<dbReference type="GO" id="GO:0051301">
    <property type="term" value="P:cell division"/>
    <property type="evidence" value="ECO:0007669"/>
    <property type="project" value="UniProtKB-KW"/>
</dbReference>
<evidence type="ECO:0000256" key="5">
    <source>
        <dbReference type="ARBA" id="ARBA00023306"/>
    </source>
</evidence>
<dbReference type="Gene3D" id="2.60.120.260">
    <property type="entry name" value="Galactose-binding domain-like"/>
    <property type="match status" value="1"/>
</dbReference>
<dbReference type="EMBL" id="GL349451">
    <property type="protein sequence ID" value="KNC48505.1"/>
    <property type="molecule type" value="Genomic_DNA"/>
</dbReference>
<evidence type="ECO:0000256" key="4">
    <source>
        <dbReference type="ARBA" id="ARBA00022786"/>
    </source>
</evidence>
<protein>
    <recommendedName>
        <fullName evidence="6">Anaphase-promoting complex subunit 10</fullName>
    </recommendedName>
</protein>